<dbReference type="SUPFAM" id="SSF51695">
    <property type="entry name" value="PLC-like phosphodiesterases"/>
    <property type="match status" value="1"/>
</dbReference>
<feature type="domain" description="GP-PDE" evidence="7">
    <location>
        <begin position="50"/>
        <end position="366"/>
    </location>
</feature>
<evidence type="ECO:0000256" key="4">
    <source>
        <dbReference type="ARBA" id="ARBA00022798"/>
    </source>
</evidence>
<proteinExistence type="inferred from homology"/>
<dbReference type="InterPro" id="IPR030395">
    <property type="entry name" value="GP_PDE_dom"/>
</dbReference>
<keyword evidence="9" id="KW-1185">Reference proteome</keyword>
<evidence type="ECO:0000256" key="1">
    <source>
        <dbReference type="ARBA" id="ARBA00007277"/>
    </source>
</evidence>
<dbReference type="InterPro" id="IPR006311">
    <property type="entry name" value="TAT_signal"/>
</dbReference>
<comment type="catalytic activity">
    <reaction evidence="6">
        <text>a sn-glycero-3-phosphodiester + H2O = an alcohol + sn-glycerol 3-phosphate + H(+)</text>
        <dbReference type="Rhea" id="RHEA:12969"/>
        <dbReference type="ChEBI" id="CHEBI:15377"/>
        <dbReference type="ChEBI" id="CHEBI:15378"/>
        <dbReference type="ChEBI" id="CHEBI:30879"/>
        <dbReference type="ChEBI" id="CHEBI:57597"/>
        <dbReference type="ChEBI" id="CHEBI:83408"/>
        <dbReference type="EC" id="3.1.4.46"/>
    </reaction>
</comment>
<evidence type="ECO:0000256" key="6">
    <source>
        <dbReference type="ARBA" id="ARBA00047512"/>
    </source>
</evidence>
<name>A0ABV3PEH8_9ACTN</name>
<evidence type="ECO:0000256" key="2">
    <source>
        <dbReference type="ARBA" id="ARBA00012247"/>
    </source>
</evidence>
<evidence type="ECO:0000313" key="8">
    <source>
        <dbReference type="EMBL" id="MEW9267642.1"/>
    </source>
</evidence>
<keyword evidence="5" id="KW-0378">Hydrolase</keyword>
<protein>
    <recommendedName>
        <fullName evidence="2">glycerophosphodiester phosphodiesterase</fullName>
        <ecNumber evidence="2">3.1.4.46</ecNumber>
    </recommendedName>
</protein>
<dbReference type="Gene3D" id="3.20.20.190">
    <property type="entry name" value="Phosphatidylinositol (PI) phosphodiesterase"/>
    <property type="match status" value="1"/>
</dbReference>
<dbReference type="InterPro" id="IPR017946">
    <property type="entry name" value="PLC-like_Pdiesterase_TIM-brl"/>
</dbReference>
<evidence type="ECO:0000313" key="9">
    <source>
        <dbReference type="Proteomes" id="UP001555826"/>
    </source>
</evidence>
<keyword evidence="4" id="KW-0319">Glycerol metabolism</keyword>
<dbReference type="EMBL" id="JBFNQN010000020">
    <property type="protein sequence ID" value="MEW9267642.1"/>
    <property type="molecule type" value="Genomic_DNA"/>
</dbReference>
<comment type="caution">
    <text evidence="8">The sequence shown here is derived from an EMBL/GenBank/DDBJ whole genome shotgun (WGS) entry which is preliminary data.</text>
</comment>
<sequence>MNEISADLRPSRRTVLSATAVLGGLASVPLTAGPSSAAATHRPGHGWPSPFVVGHRGASAYRPEHTVASWELAARLGADVVEPDLVPTKDGVLVCRHEPEISGTTDVADHPEFADRRTTKTIDGVEYTGWFTPDFTLAELRTLRAVERLPELRQHNTVYDGLWCVPTFEEALDTRQRLSRELGRTIGIIPEIKHSTYFRSLGFDLEAEVVRILREHRLNSAGAPVDVQSFELTNLVQLRTRYGLRTPTVFLTSETGAPADLVAAGDPRQYADLLVPSALRDLARYVDQIGPSLVQVTSDLVDDAHAAGLQVVPYTLRPENEFLPAQFRTGEDPADWGRVLDYAAQLLATGIDGFFTDAPDLGVLARDQLRG</sequence>
<evidence type="ECO:0000256" key="5">
    <source>
        <dbReference type="ARBA" id="ARBA00022801"/>
    </source>
</evidence>
<keyword evidence="3" id="KW-0732">Signal</keyword>
<evidence type="ECO:0000256" key="3">
    <source>
        <dbReference type="ARBA" id="ARBA00022729"/>
    </source>
</evidence>
<gene>
    <name evidence="8" type="ORF">AB1207_23115</name>
</gene>
<dbReference type="Proteomes" id="UP001555826">
    <property type="component" value="Unassembled WGS sequence"/>
</dbReference>
<dbReference type="Pfam" id="PF03009">
    <property type="entry name" value="GDPD"/>
    <property type="match status" value="1"/>
</dbReference>
<dbReference type="PANTHER" id="PTHR43620">
    <property type="entry name" value="GLYCEROPHOSPHORYL DIESTER PHOSPHODIESTERASE"/>
    <property type="match status" value="1"/>
</dbReference>
<accession>A0ABV3PEH8</accession>
<evidence type="ECO:0000259" key="7">
    <source>
        <dbReference type="PROSITE" id="PS51704"/>
    </source>
</evidence>
<organism evidence="8 9">
    <name type="scientific">Kineococcus endophyticus</name>
    <dbReference type="NCBI Taxonomy" id="1181883"/>
    <lineage>
        <taxon>Bacteria</taxon>
        <taxon>Bacillati</taxon>
        <taxon>Actinomycetota</taxon>
        <taxon>Actinomycetes</taxon>
        <taxon>Kineosporiales</taxon>
        <taxon>Kineosporiaceae</taxon>
        <taxon>Kineococcus</taxon>
    </lineage>
</organism>
<dbReference type="EC" id="3.1.4.46" evidence="2"/>
<dbReference type="PROSITE" id="PS51704">
    <property type="entry name" value="GP_PDE"/>
    <property type="match status" value="1"/>
</dbReference>
<reference evidence="8 9" key="1">
    <citation type="submission" date="2024-07" db="EMBL/GenBank/DDBJ databases">
        <authorList>
            <person name="Thanompreechachai J."/>
            <person name="Duangmal K."/>
        </authorList>
    </citation>
    <scope>NUCLEOTIDE SEQUENCE [LARGE SCALE GENOMIC DNA]</scope>
    <source>
        <strain evidence="8 9">KCTC 19886</strain>
    </source>
</reference>
<comment type="similarity">
    <text evidence="1">Belongs to the glycerophosphoryl diester phosphodiesterase family.</text>
</comment>
<dbReference type="PANTHER" id="PTHR43620:SF7">
    <property type="entry name" value="GLYCEROPHOSPHODIESTER PHOSPHODIESTERASE GDPD5-RELATED"/>
    <property type="match status" value="1"/>
</dbReference>
<dbReference type="PROSITE" id="PS51318">
    <property type="entry name" value="TAT"/>
    <property type="match status" value="1"/>
</dbReference>